<keyword evidence="5" id="KW-0175">Coiled coil</keyword>
<dbReference type="Pfam" id="PF00015">
    <property type="entry name" value="MCPsignal"/>
    <property type="match status" value="1"/>
</dbReference>
<comment type="subcellular location">
    <subcellularLocation>
        <location evidence="1">Membrane</location>
    </subcellularLocation>
</comment>
<dbReference type="GO" id="GO:0016020">
    <property type="term" value="C:membrane"/>
    <property type="evidence" value="ECO:0007669"/>
    <property type="project" value="UniProtKB-SubCell"/>
</dbReference>
<dbReference type="PANTHER" id="PTHR32089">
    <property type="entry name" value="METHYL-ACCEPTING CHEMOTAXIS PROTEIN MCPB"/>
    <property type="match status" value="1"/>
</dbReference>
<dbReference type="SMART" id="SM00897">
    <property type="entry name" value="FIST"/>
    <property type="match status" value="1"/>
</dbReference>
<reference evidence="7 8" key="1">
    <citation type="submission" date="2019-10" db="EMBL/GenBank/DDBJ databases">
        <title>Vibrio sp. nov. isolated from a shrimp pond.</title>
        <authorList>
            <person name="Gomez-Gil B."/>
            <person name="Enciso-Ibarra J."/>
            <person name="Enciso-Ibarra K."/>
            <person name="Bolan-Mejia C."/>
        </authorList>
    </citation>
    <scope>NUCLEOTIDE SEQUENCE [LARGE SCALE GENOMIC DNA]</scope>
    <source>
        <strain evidence="7 8">CAIM 722</strain>
    </source>
</reference>
<dbReference type="InterPro" id="IPR013702">
    <property type="entry name" value="FIST_domain_N"/>
</dbReference>
<protein>
    <submittedName>
        <fullName evidence="7">Chemotaxis protein</fullName>
    </submittedName>
</protein>
<proteinExistence type="inferred from homology"/>
<dbReference type="SUPFAM" id="SSF58104">
    <property type="entry name" value="Methyl-accepting chemotaxis protein (MCP) signaling domain"/>
    <property type="match status" value="1"/>
</dbReference>
<comment type="similarity">
    <text evidence="3">Belongs to the methyl-accepting chemotaxis (MCP) protein family.</text>
</comment>
<feature type="coiled-coil region" evidence="5">
    <location>
        <begin position="482"/>
        <end position="509"/>
    </location>
</feature>
<organism evidence="7 8">
    <name type="scientific">Vibrio eleionomae</name>
    <dbReference type="NCBI Taxonomy" id="2653505"/>
    <lineage>
        <taxon>Bacteria</taxon>
        <taxon>Pseudomonadati</taxon>
        <taxon>Pseudomonadota</taxon>
        <taxon>Gammaproteobacteria</taxon>
        <taxon>Vibrionales</taxon>
        <taxon>Vibrionaceae</taxon>
        <taxon>Vibrio</taxon>
    </lineage>
</organism>
<evidence type="ECO:0000256" key="1">
    <source>
        <dbReference type="ARBA" id="ARBA00004370"/>
    </source>
</evidence>
<dbReference type="Pfam" id="PF10442">
    <property type="entry name" value="FIST_C"/>
    <property type="match status" value="1"/>
</dbReference>
<dbReference type="EMBL" id="WEKT01000007">
    <property type="protein sequence ID" value="MZI92748.1"/>
    <property type="molecule type" value="Genomic_DNA"/>
</dbReference>
<evidence type="ECO:0000256" key="4">
    <source>
        <dbReference type="PROSITE-ProRule" id="PRU00284"/>
    </source>
</evidence>
<dbReference type="GO" id="GO:0007165">
    <property type="term" value="P:signal transduction"/>
    <property type="evidence" value="ECO:0007669"/>
    <property type="project" value="UniProtKB-KW"/>
</dbReference>
<dbReference type="Pfam" id="PF08495">
    <property type="entry name" value="FIST"/>
    <property type="match status" value="1"/>
</dbReference>
<dbReference type="InterPro" id="IPR004090">
    <property type="entry name" value="Chemotax_Me-accpt_rcpt"/>
</dbReference>
<evidence type="ECO:0000259" key="6">
    <source>
        <dbReference type="PROSITE" id="PS50111"/>
    </source>
</evidence>
<dbReference type="Gene3D" id="1.10.287.950">
    <property type="entry name" value="Methyl-accepting chemotaxis protein"/>
    <property type="match status" value="1"/>
</dbReference>
<dbReference type="Proteomes" id="UP000462621">
    <property type="component" value="Unassembled WGS sequence"/>
</dbReference>
<evidence type="ECO:0000256" key="3">
    <source>
        <dbReference type="ARBA" id="ARBA00029447"/>
    </source>
</evidence>
<keyword evidence="2 4" id="KW-0807">Transducer</keyword>
<dbReference type="AlphaFoldDB" id="A0A7X4LIT5"/>
<evidence type="ECO:0000313" key="7">
    <source>
        <dbReference type="EMBL" id="MZI92748.1"/>
    </source>
</evidence>
<dbReference type="SMART" id="SM01204">
    <property type="entry name" value="FIST_C"/>
    <property type="match status" value="1"/>
</dbReference>
<feature type="domain" description="Methyl-accepting transducer" evidence="6">
    <location>
        <begin position="487"/>
        <end position="681"/>
    </location>
</feature>
<accession>A0A7X4LIT5</accession>
<name>A0A7X4LIT5_9VIBR</name>
<comment type="caution">
    <text evidence="7">The sequence shown here is derived from an EMBL/GenBank/DDBJ whole genome shotgun (WGS) entry which is preliminary data.</text>
</comment>
<dbReference type="GO" id="GO:0004888">
    <property type="term" value="F:transmembrane signaling receptor activity"/>
    <property type="evidence" value="ECO:0007669"/>
    <property type="project" value="InterPro"/>
</dbReference>
<dbReference type="PANTHER" id="PTHR32089:SF112">
    <property type="entry name" value="LYSOZYME-LIKE PROTEIN-RELATED"/>
    <property type="match status" value="1"/>
</dbReference>
<sequence>MGLSTFFKSKLNTNKNSVYNIHTQSQKISHDLSELPFKPTLIIGFVSPNNDIDSVAKQIKQHIPSCQVVLSTAAGTLANINNDSLYHHTNNQWSDIVLQCFGEHLIEQVETIKVPLGSEDLSQSQRRKPLEQRVSDIRAAIERQSVAMDIDYQNTIAYVTFDGLSRSETFFMEAMYQSGKFPCLFVGGSAGGHLDFKHTFLHDGQQRLQNHAIITFIKTQPHIRFGVFKSQNFEPTNFSFNVLTSSVEDRFIDEVIDQAGNINSMVDVLCKKFACQPNTLETALNEYSFAVKVGGELFVRSIQSIDTDNKRIHFYCDISAGEELFLVKRIPFAQATKKDFAEFMRNKPCEPIAGLLNDCILRRLKNSQSLNNMNGVFGDIPVVGSSTFGEILGLNLNQTLTAIFWFDLSTQPNREFHDDYLDSFVHRYCEFRSMFLHRDISKLSGLNRVIVKQIDQFKESDYDALVDSFRLDAKVRPIFSGLTDLGQRLNDAEQQRAQMACELAACANELDQSVDDLSGHVQTQAAAIEESETTVAGMATQAQSVATNARQLAESSNRIQDIVQVIQQIAEQTNLLALNAAIEAARAGELGRGFAVVADEVRHLAEKSGNSANEISGDVVKLAEEIRAVAEEIESQSTSVSELTSVLGSLREVSSLTAENSNRTQSVADKLLTLTQEKPSH</sequence>
<keyword evidence="8" id="KW-1185">Reference proteome</keyword>
<dbReference type="PRINTS" id="PR00260">
    <property type="entry name" value="CHEMTRNSDUCR"/>
</dbReference>
<dbReference type="InterPro" id="IPR004089">
    <property type="entry name" value="MCPsignal_dom"/>
</dbReference>
<gene>
    <name evidence="7" type="ORF">F9817_06020</name>
</gene>
<evidence type="ECO:0000256" key="5">
    <source>
        <dbReference type="SAM" id="Coils"/>
    </source>
</evidence>
<dbReference type="SMART" id="SM00283">
    <property type="entry name" value="MA"/>
    <property type="match status" value="1"/>
</dbReference>
<dbReference type="InterPro" id="IPR019494">
    <property type="entry name" value="FIST_C"/>
</dbReference>
<dbReference type="GO" id="GO:0006935">
    <property type="term" value="P:chemotaxis"/>
    <property type="evidence" value="ECO:0007669"/>
    <property type="project" value="InterPro"/>
</dbReference>
<dbReference type="PROSITE" id="PS50111">
    <property type="entry name" value="CHEMOTAXIS_TRANSDUC_2"/>
    <property type="match status" value="1"/>
</dbReference>
<evidence type="ECO:0000313" key="8">
    <source>
        <dbReference type="Proteomes" id="UP000462621"/>
    </source>
</evidence>
<evidence type="ECO:0000256" key="2">
    <source>
        <dbReference type="ARBA" id="ARBA00023224"/>
    </source>
</evidence>